<dbReference type="Gene3D" id="3.10.250.10">
    <property type="entry name" value="SRCR-like domain"/>
    <property type="match status" value="4"/>
</dbReference>
<evidence type="ECO:0000256" key="7">
    <source>
        <dbReference type="SAM" id="SignalP"/>
    </source>
</evidence>
<feature type="signal peptide" evidence="7">
    <location>
        <begin position="1"/>
        <end position="32"/>
    </location>
</feature>
<organism evidence="9 10">
    <name type="scientific">Chlamydomonas incerta</name>
    <dbReference type="NCBI Taxonomy" id="51695"/>
    <lineage>
        <taxon>Eukaryota</taxon>
        <taxon>Viridiplantae</taxon>
        <taxon>Chlorophyta</taxon>
        <taxon>core chlorophytes</taxon>
        <taxon>Chlorophyceae</taxon>
        <taxon>CS clade</taxon>
        <taxon>Chlamydomonadales</taxon>
        <taxon>Chlamydomonadaceae</taxon>
        <taxon>Chlamydomonas</taxon>
    </lineage>
</organism>
<dbReference type="GO" id="GO:0016020">
    <property type="term" value="C:membrane"/>
    <property type="evidence" value="ECO:0007669"/>
    <property type="project" value="InterPro"/>
</dbReference>
<feature type="domain" description="SRCR" evidence="8">
    <location>
        <begin position="819"/>
        <end position="923"/>
    </location>
</feature>
<feature type="region of interest" description="Disordered" evidence="6">
    <location>
        <begin position="471"/>
        <end position="542"/>
    </location>
</feature>
<dbReference type="FunFam" id="3.10.250.10:FF:000007">
    <property type="entry name" value="Soluble scavenger receptor cysteine-rich domain-containing protein SSC5D"/>
    <property type="match status" value="2"/>
</dbReference>
<evidence type="ECO:0000256" key="6">
    <source>
        <dbReference type="SAM" id="MobiDB-lite"/>
    </source>
</evidence>
<dbReference type="PROSITE" id="PS00420">
    <property type="entry name" value="SRCR_1"/>
    <property type="match status" value="1"/>
</dbReference>
<evidence type="ECO:0000313" key="10">
    <source>
        <dbReference type="Proteomes" id="UP000650467"/>
    </source>
</evidence>
<dbReference type="PROSITE" id="PS50287">
    <property type="entry name" value="SRCR_2"/>
    <property type="match status" value="4"/>
</dbReference>
<dbReference type="PRINTS" id="PR00258">
    <property type="entry name" value="SPERACTRCPTR"/>
</dbReference>
<protein>
    <recommendedName>
        <fullName evidence="8">SRCR domain-containing protein</fullName>
    </recommendedName>
</protein>
<sequence length="1170" mass="122187">MAHRQGPGQSSTALANAVRAILLHIALLYADGASPSGVIKVYTTPPTPAGSLSALGAHGFACPNATVLNGFQVVVSTTAPDVSNTFTIRPPAPPSPPPPPFPPPAALQQSPPPPPPQLYVRFSCLATAATTGCDANPITGRNRAISYSVVQNASSPASSAAVPRYRYPAEDYRAMSELSPFVGSTNRNRYGEVLMGLRLQVNVTDAANNRSQLVARYFSCRKEQGEYPDVYRRIVLRQTATFNTSALAAAAAAAGPAAAATASLAAFNVSCQSNEGLREWRMVVTPASASAPERVTITYVCIVLSESEAVSDLLGPAAQLLPYVYNPSTRSYARAAAPPAAAAAATSSPQQASEVAAYLFASVPPAAASSPTANAAAPKFPQGGADLVAASSGERLVPVCRGLYLDEQSRVGVDAAAAAACRAAGFDRGRLLLPPSAYREVAGEGDSGDSGSSTGDEALLLPERNELGSLVLDNVECRPRTGGDGEYGGGGGYGEPPQSDGSHDGGGGGQGASSRLVPLAASAQRSDAPPPQQERGSSGQSLSTVGRCTALAVQGAYCYPVSQVLCSSGLPPQAPSPPEVPVKPPTAPGAPPGAPANARPGYCYCTDPAGCKEEDCSWEPDLDLGNKYCPCLGPPGGPACDNAHVCGYQITGLVYPTDYQISQRCRVLSYDTCADRDGRECQLDPRCAWVPPAFPPAPAPKAIPLFGYRLVNGTNADEGRLEVSYTGSWGTVCDDYFNNSAAQVVCRAMGKPYAAAQAVPGGTFRGGFILGYLLDDVQCSGSEKSLAQCSYRKPLRSNNCQLGREAVGVRCLALPPRNYRLVVNGSYGGDEGRLEVQFNNIWGTVCDDNFDHRAAAVLCRAMGKNYTAAVAVPGGAYGAGVGPIWLDDVTCSGDESELEKCRYRKPLGDSDCLHSEDVGVRCLAAPEYRLINGTNENEGRVEVRLESKTWGTVCDDNFDNAAAAVVCRALRRPHTAALALGSARFGEGSGPIYFDDVTCRGDEVDLQQCGYRQPAGSSDCNHSEDVAVRCQDALEYALKDGPNGNEGRLHVRFNKTWGIVCDDDFDNAAAAVACRAMGKPYTGAVAMPGGTFPGSTSTGTPIWLDDVQCTGGETDLLQCRYHWPLGSHNCQLEEAVGVRCLDAAAPAADGSGGGGARRRRLRAQMRGRGA</sequence>
<evidence type="ECO:0000259" key="8">
    <source>
        <dbReference type="PROSITE" id="PS50287"/>
    </source>
</evidence>
<dbReference type="AlphaFoldDB" id="A0A835SRM3"/>
<reference evidence="9" key="1">
    <citation type="journal article" date="2020" name="bioRxiv">
        <title>Comparative genomics of Chlamydomonas.</title>
        <authorList>
            <person name="Craig R.J."/>
            <person name="Hasan A.R."/>
            <person name="Ness R.W."/>
            <person name="Keightley P.D."/>
        </authorList>
    </citation>
    <scope>NUCLEOTIDE SEQUENCE</scope>
    <source>
        <strain evidence="9">SAG 7.73</strain>
    </source>
</reference>
<keyword evidence="2" id="KW-0677">Repeat</keyword>
<feature type="chain" id="PRO_5032803385" description="SRCR domain-containing protein" evidence="7">
    <location>
        <begin position="33"/>
        <end position="1170"/>
    </location>
</feature>
<dbReference type="SMART" id="SM00202">
    <property type="entry name" value="SR"/>
    <property type="match status" value="4"/>
</dbReference>
<feature type="domain" description="SRCR" evidence="8">
    <location>
        <begin position="1036"/>
        <end position="1141"/>
    </location>
</feature>
<evidence type="ECO:0000256" key="3">
    <source>
        <dbReference type="ARBA" id="ARBA00023157"/>
    </source>
</evidence>
<accession>A0A835SRM3</accession>
<keyword evidence="4" id="KW-0675">Receptor</keyword>
<dbReference type="PANTHER" id="PTHR48071">
    <property type="entry name" value="SRCR DOMAIN-CONTAINING PROTEIN"/>
    <property type="match status" value="1"/>
</dbReference>
<evidence type="ECO:0000256" key="5">
    <source>
        <dbReference type="ARBA" id="ARBA00023180"/>
    </source>
</evidence>
<evidence type="ECO:0000313" key="9">
    <source>
        <dbReference type="EMBL" id="KAG2431903.1"/>
    </source>
</evidence>
<dbReference type="FunFam" id="3.10.250.10:FF:000001">
    <property type="entry name" value="Lysyl oxidase 4 isoform X1"/>
    <property type="match status" value="1"/>
</dbReference>
<feature type="domain" description="SRCR" evidence="8">
    <location>
        <begin position="708"/>
        <end position="812"/>
    </location>
</feature>
<feature type="compositionally biased region" description="Basic residues" evidence="6">
    <location>
        <begin position="1156"/>
        <end position="1170"/>
    </location>
</feature>
<dbReference type="InterPro" id="IPR001190">
    <property type="entry name" value="SRCR"/>
</dbReference>
<evidence type="ECO:0000256" key="1">
    <source>
        <dbReference type="ARBA" id="ARBA00022729"/>
    </source>
</evidence>
<evidence type="ECO:0000256" key="2">
    <source>
        <dbReference type="ARBA" id="ARBA00022737"/>
    </source>
</evidence>
<dbReference type="PANTHER" id="PTHR48071:SF18">
    <property type="entry name" value="DELETED IN MALIGNANT BRAIN TUMORS 1 PROTEIN-RELATED"/>
    <property type="match status" value="1"/>
</dbReference>
<feature type="compositionally biased region" description="Pro residues" evidence="6">
    <location>
        <begin position="572"/>
        <end position="593"/>
    </location>
</feature>
<dbReference type="Proteomes" id="UP000650467">
    <property type="component" value="Unassembled WGS sequence"/>
</dbReference>
<keyword evidence="10" id="KW-1185">Reference proteome</keyword>
<evidence type="ECO:0000256" key="4">
    <source>
        <dbReference type="ARBA" id="ARBA00023170"/>
    </source>
</evidence>
<keyword evidence="3" id="KW-1015">Disulfide bond</keyword>
<dbReference type="FunFam" id="3.10.250.10:FF:000006">
    <property type="entry name" value="neurotrypsin isoform X2"/>
    <property type="match status" value="1"/>
</dbReference>
<keyword evidence="5" id="KW-0325">Glycoprotein</keyword>
<dbReference type="InterPro" id="IPR036772">
    <property type="entry name" value="SRCR-like_dom_sf"/>
</dbReference>
<feature type="region of interest" description="Disordered" evidence="6">
    <location>
        <begin position="85"/>
        <end position="113"/>
    </location>
</feature>
<feature type="region of interest" description="Disordered" evidence="6">
    <location>
        <begin position="1146"/>
        <end position="1170"/>
    </location>
</feature>
<feature type="domain" description="SRCR" evidence="8">
    <location>
        <begin position="928"/>
        <end position="1031"/>
    </location>
</feature>
<feature type="region of interest" description="Disordered" evidence="6">
    <location>
        <begin position="571"/>
        <end position="593"/>
    </location>
</feature>
<dbReference type="Pfam" id="PF00530">
    <property type="entry name" value="SRCR"/>
    <property type="match status" value="4"/>
</dbReference>
<proteinExistence type="predicted"/>
<feature type="compositionally biased region" description="Pro residues" evidence="6">
    <location>
        <begin position="90"/>
        <end position="113"/>
    </location>
</feature>
<gene>
    <name evidence="9" type="ORF">HXX76_009394</name>
</gene>
<dbReference type="OrthoDB" id="540863at2759"/>
<keyword evidence="1 7" id="KW-0732">Signal</keyword>
<dbReference type="SUPFAM" id="SSF56487">
    <property type="entry name" value="SRCR-like"/>
    <property type="match status" value="4"/>
</dbReference>
<feature type="compositionally biased region" description="Gly residues" evidence="6">
    <location>
        <begin position="484"/>
        <end position="494"/>
    </location>
</feature>
<comment type="caution">
    <text evidence="9">The sequence shown here is derived from an EMBL/GenBank/DDBJ whole genome shotgun (WGS) entry which is preliminary data.</text>
</comment>
<dbReference type="EMBL" id="JAEHOC010000023">
    <property type="protein sequence ID" value="KAG2431903.1"/>
    <property type="molecule type" value="Genomic_DNA"/>
</dbReference>
<name>A0A835SRM3_CHLIN</name>